<feature type="coiled-coil region" evidence="1">
    <location>
        <begin position="327"/>
        <end position="373"/>
    </location>
</feature>
<dbReference type="EMBL" id="CAXDID020000060">
    <property type="protein sequence ID" value="CAL6010020.1"/>
    <property type="molecule type" value="Genomic_DNA"/>
</dbReference>
<sequence length="659" mass="77006">MTAILQRRNPNKIANNQEISEIRENYKPKLEQKPQLTKKELIELQLQNQPQFDNEAPKQAPQSVSKTGLKPKMVGQGYSKPAVQNTHRNEPVIEQNLEPNQNDNSSQQDTDHKMKLFLLEKQRIQRIVQQQQAIALKKLEQPDQSPLKSNQSESQQQHQKQTSNQRENQQQKPQNNISEKQIKQTQNNNSVTRNRRTEKQSPEKSNENNRTIIQNLSNGSNYSNNSLQNEEVERNQTVLCSECKMQLNVLFLKHEKPIDQLCDICIQKKYKQVQLLQLKLLNEKKKQNIEKLHQVEHTTDQLMKSQHILSKSKTLVENQVKQFQDVIQSQEFQLAQKELQMKQMEIDFLKQNLQQQIQLKEEQKELMKELKENKPKEVTVSQITVPALQITEKIADNVDLPQIIQTETHQEQNQNQCNQQMQQYQPIKQQQQNQAEMIPNQYPTQQQQQSHQQSYQLLQQHFQPQLYSQEIQSNQQALQGDQFAQINTQQNQQKSNSNNHQNQENVNTHRHQLQPNPLLDVLQGANLQILNNFPFIIQKKICPCCDEVLGICIVDRDGQPVGIQRLEQTLRQPLIQNEPNQIYITQKEVKVEKSDNNPLSADKIKKLKELDLKLAKIQEQDTSVFGMDEFMTKQQNPDYLEENSQTGSITELGFGMRKK</sequence>
<feature type="region of interest" description="Disordered" evidence="2">
    <location>
        <begin position="1"/>
        <end position="85"/>
    </location>
</feature>
<keyword evidence="1" id="KW-0175">Coiled coil</keyword>
<keyword evidence="5" id="KW-1185">Reference proteome</keyword>
<reference evidence="3" key="1">
    <citation type="submission" date="2023-06" db="EMBL/GenBank/DDBJ databases">
        <authorList>
            <person name="Kurt Z."/>
        </authorList>
    </citation>
    <scope>NUCLEOTIDE SEQUENCE</scope>
</reference>
<feature type="compositionally biased region" description="Basic and acidic residues" evidence="2">
    <location>
        <begin position="195"/>
        <end position="207"/>
    </location>
</feature>
<feature type="region of interest" description="Disordered" evidence="2">
    <location>
        <begin position="640"/>
        <end position="659"/>
    </location>
</feature>
<feature type="compositionally biased region" description="Polar residues" evidence="2">
    <location>
        <begin position="166"/>
        <end position="192"/>
    </location>
</feature>
<organism evidence="3">
    <name type="scientific">Hexamita inflata</name>
    <dbReference type="NCBI Taxonomy" id="28002"/>
    <lineage>
        <taxon>Eukaryota</taxon>
        <taxon>Metamonada</taxon>
        <taxon>Diplomonadida</taxon>
        <taxon>Hexamitidae</taxon>
        <taxon>Hexamitinae</taxon>
        <taxon>Hexamita</taxon>
    </lineage>
</organism>
<gene>
    <name evidence="4" type="ORF">HINF_LOCUS21886</name>
    <name evidence="3" type="ORF">HINF_LOCUS57903</name>
</gene>
<evidence type="ECO:0000313" key="3">
    <source>
        <dbReference type="EMBL" id="CAI9970258.1"/>
    </source>
</evidence>
<feature type="region of interest" description="Disordered" evidence="2">
    <location>
        <begin position="140"/>
        <end position="229"/>
    </location>
</feature>
<feature type="region of interest" description="Disordered" evidence="2">
    <location>
        <begin position="488"/>
        <end position="509"/>
    </location>
</feature>
<accession>A0AA86VLM3</accession>
<feature type="compositionally biased region" description="Polar residues" evidence="2">
    <location>
        <begin position="640"/>
        <end position="649"/>
    </location>
</feature>
<dbReference type="AlphaFoldDB" id="A0AA86VLM3"/>
<dbReference type="EMBL" id="CATOUU010001068">
    <property type="protein sequence ID" value="CAI9970258.1"/>
    <property type="molecule type" value="Genomic_DNA"/>
</dbReference>
<name>A0AA86VLM3_9EUKA</name>
<dbReference type="Proteomes" id="UP001642409">
    <property type="component" value="Unassembled WGS sequence"/>
</dbReference>
<reference evidence="4 5" key="2">
    <citation type="submission" date="2024-07" db="EMBL/GenBank/DDBJ databases">
        <authorList>
            <person name="Akdeniz Z."/>
        </authorList>
    </citation>
    <scope>NUCLEOTIDE SEQUENCE [LARGE SCALE GENOMIC DNA]</scope>
</reference>
<proteinExistence type="predicted"/>
<feature type="compositionally biased region" description="Low complexity" evidence="2">
    <location>
        <begin position="148"/>
        <end position="165"/>
    </location>
</feature>
<feature type="region of interest" description="Disordered" evidence="2">
    <location>
        <begin position="409"/>
        <end position="434"/>
    </location>
</feature>
<evidence type="ECO:0000256" key="1">
    <source>
        <dbReference type="SAM" id="Coils"/>
    </source>
</evidence>
<feature type="compositionally biased region" description="Basic and acidic residues" evidence="2">
    <location>
        <begin position="20"/>
        <end position="42"/>
    </location>
</feature>
<feature type="compositionally biased region" description="Low complexity" evidence="2">
    <location>
        <begin position="214"/>
        <end position="229"/>
    </location>
</feature>
<comment type="caution">
    <text evidence="3">The sequence shown here is derived from an EMBL/GenBank/DDBJ whole genome shotgun (WGS) entry which is preliminary data.</text>
</comment>
<protein>
    <submittedName>
        <fullName evidence="3">Uncharacterized protein</fullName>
    </submittedName>
</protein>
<evidence type="ECO:0000256" key="2">
    <source>
        <dbReference type="SAM" id="MobiDB-lite"/>
    </source>
</evidence>
<feature type="compositionally biased region" description="Low complexity" evidence="2">
    <location>
        <begin position="488"/>
        <end position="506"/>
    </location>
</feature>
<evidence type="ECO:0000313" key="4">
    <source>
        <dbReference type="EMBL" id="CAL6010020.1"/>
    </source>
</evidence>
<evidence type="ECO:0000313" key="5">
    <source>
        <dbReference type="Proteomes" id="UP001642409"/>
    </source>
</evidence>